<dbReference type="CDD" id="cd07067">
    <property type="entry name" value="HP_PGM_like"/>
    <property type="match status" value="1"/>
</dbReference>
<comment type="caution">
    <text evidence="3">The sequence shown here is derived from an EMBL/GenBank/DDBJ whole genome shotgun (WGS) entry which is preliminary data.</text>
</comment>
<dbReference type="AlphaFoldDB" id="A0A832WE23"/>
<dbReference type="Proteomes" id="UP000646844">
    <property type="component" value="Unassembled WGS sequence"/>
</dbReference>
<dbReference type="SUPFAM" id="SSF53254">
    <property type="entry name" value="Phosphoglycerate mutase-like"/>
    <property type="match status" value="1"/>
</dbReference>
<dbReference type="SMART" id="SM00855">
    <property type="entry name" value="PGAM"/>
    <property type="match status" value="1"/>
</dbReference>
<feature type="binding site" evidence="2">
    <location>
        <position position="58"/>
    </location>
    <ligand>
        <name>substrate</name>
    </ligand>
</feature>
<dbReference type="EMBL" id="DUJO01000019">
    <property type="protein sequence ID" value="HII73563.1"/>
    <property type="molecule type" value="Genomic_DNA"/>
</dbReference>
<dbReference type="OMA" id="SQMFWLT"/>
<dbReference type="InterPro" id="IPR051021">
    <property type="entry name" value="Mito_Ser/Thr_phosphatase"/>
</dbReference>
<dbReference type="PANTHER" id="PTHR20935">
    <property type="entry name" value="PHOSPHOGLYCERATE MUTASE-RELATED"/>
    <property type="match status" value="1"/>
</dbReference>
<evidence type="ECO:0000256" key="2">
    <source>
        <dbReference type="PIRSR" id="PIRSR613078-2"/>
    </source>
</evidence>
<dbReference type="InterPro" id="IPR013078">
    <property type="entry name" value="His_Pase_superF_clade-1"/>
</dbReference>
<dbReference type="NCBIfam" id="TIGR00249">
    <property type="entry name" value="sixA"/>
    <property type="match status" value="1"/>
</dbReference>
<name>A0A832WE23_9CREN</name>
<protein>
    <submittedName>
        <fullName evidence="3">Phosphohistidine phosphatase SixA</fullName>
    </submittedName>
</protein>
<evidence type="ECO:0000256" key="1">
    <source>
        <dbReference type="ARBA" id="ARBA00022801"/>
    </source>
</evidence>
<evidence type="ECO:0000313" key="4">
    <source>
        <dbReference type="Proteomes" id="UP000646844"/>
    </source>
</evidence>
<gene>
    <name evidence="3" type="primary">sixA</name>
    <name evidence="3" type="ORF">HA332_04095</name>
</gene>
<dbReference type="GO" id="GO:0101006">
    <property type="term" value="F:protein histidine phosphatase activity"/>
    <property type="evidence" value="ECO:0007669"/>
    <property type="project" value="InterPro"/>
</dbReference>
<accession>A0A832WE23</accession>
<dbReference type="RefSeq" id="WP_010979596.1">
    <property type="nucleotide sequence ID" value="NZ_BAABQO010000003.1"/>
</dbReference>
<organism evidence="3 4">
    <name type="scientific">Sulfurisphaera tokodaii</name>
    <dbReference type="NCBI Taxonomy" id="111955"/>
    <lineage>
        <taxon>Archaea</taxon>
        <taxon>Thermoproteota</taxon>
        <taxon>Thermoprotei</taxon>
        <taxon>Sulfolobales</taxon>
        <taxon>Sulfolobaceae</taxon>
        <taxon>Sulfurisphaera</taxon>
    </lineage>
</organism>
<sequence>MLSLIIVRHGDAEPQIEGKDDKDRKLVKKGIKQMKRIATFLDEMGIKIDKVVSSPYLRAYQSAEAILDKMGVDSLKIETYDDLIPDKDPSLFIEKIKEFPDNITVLIVGHEPYLSGLIKALTGGSVEIKKGGMAMVDYDLKENKGVLKMLLTQKVLKMI</sequence>
<proteinExistence type="predicted"/>
<reference evidence="3" key="1">
    <citation type="journal article" date="2020" name="bioRxiv">
        <title>A rank-normalized archaeal taxonomy based on genome phylogeny resolves widespread incomplete and uneven classifications.</title>
        <authorList>
            <person name="Rinke C."/>
            <person name="Chuvochina M."/>
            <person name="Mussig A.J."/>
            <person name="Chaumeil P.-A."/>
            <person name="Waite D.W."/>
            <person name="Whitman W.B."/>
            <person name="Parks D.H."/>
            <person name="Hugenholtz P."/>
        </authorList>
    </citation>
    <scope>NUCLEOTIDE SEQUENCE</scope>
    <source>
        <strain evidence="3">UBA8838</strain>
    </source>
</reference>
<keyword evidence="1" id="KW-0378">Hydrolase</keyword>
<dbReference type="InterPro" id="IPR029033">
    <property type="entry name" value="His_PPase_superfam"/>
</dbReference>
<dbReference type="Pfam" id="PF00300">
    <property type="entry name" value="His_Phos_1"/>
    <property type="match status" value="1"/>
</dbReference>
<evidence type="ECO:0000313" key="3">
    <source>
        <dbReference type="EMBL" id="HII73563.1"/>
    </source>
</evidence>
<dbReference type="GO" id="GO:0005737">
    <property type="term" value="C:cytoplasm"/>
    <property type="evidence" value="ECO:0007669"/>
    <property type="project" value="InterPro"/>
</dbReference>
<dbReference type="Gene3D" id="3.40.50.1240">
    <property type="entry name" value="Phosphoglycerate mutase-like"/>
    <property type="match status" value="1"/>
</dbReference>
<dbReference type="GeneID" id="1459582"/>
<dbReference type="InterPro" id="IPR004449">
    <property type="entry name" value="SixA"/>
</dbReference>